<evidence type="ECO:0000259" key="1">
    <source>
        <dbReference type="Pfam" id="PF00078"/>
    </source>
</evidence>
<feature type="non-terminal residue" evidence="2">
    <location>
        <position position="1"/>
    </location>
</feature>
<evidence type="ECO:0000313" key="2">
    <source>
        <dbReference type="EMBL" id="NXY39528.1"/>
    </source>
</evidence>
<feature type="domain" description="Reverse transcriptase" evidence="1">
    <location>
        <begin position="17"/>
        <end position="125"/>
    </location>
</feature>
<proteinExistence type="predicted"/>
<comment type="caution">
    <text evidence="2">The sequence shown here is derived from an EMBL/GenBank/DDBJ whole genome shotgun (WGS) entry which is preliminary data.</text>
</comment>
<keyword evidence="3" id="KW-1185">Reference proteome</keyword>
<dbReference type="AlphaFoldDB" id="A0A7L4JHY2"/>
<dbReference type="EMBL" id="VZSW01004180">
    <property type="protein sequence ID" value="NXY39528.1"/>
    <property type="molecule type" value="Genomic_DNA"/>
</dbReference>
<dbReference type="InterPro" id="IPR043502">
    <property type="entry name" value="DNA/RNA_pol_sf"/>
</dbReference>
<dbReference type="SUPFAM" id="SSF56672">
    <property type="entry name" value="DNA/RNA polymerases"/>
    <property type="match status" value="1"/>
</dbReference>
<dbReference type="PANTHER" id="PTHR47027">
    <property type="entry name" value="REVERSE TRANSCRIPTASE DOMAIN-CONTAINING PROTEIN"/>
    <property type="match status" value="1"/>
</dbReference>
<sequence length="129" mass="14675">STLCHQHIILGLMKRRVDKHIIALIQNMYDNTSTCITTMDEKSAPIKILQGVKQGEALSPLQFNLALDSLLCRLKKKGEGYQHERFKVTAMAFADDLVLLSNSWKGMTHNINILDTFCDLMRLKMQVGR</sequence>
<dbReference type="Proteomes" id="UP000572837">
    <property type="component" value="Unassembled WGS sequence"/>
</dbReference>
<dbReference type="InterPro" id="IPR000477">
    <property type="entry name" value="RT_dom"/>
</dbReference>
<dbReference type="PANTHER" id="PTHR47027:SF20">
    <property type="entry name" value="REVERSE TRANSCRIPTASE-LIKE PROTEIN WITH RNA-DIRECTED DNA POLYMERASE DOMAIN"/>
    <property type="match status" value="1"/>
</dbReference>
<feature type="non-terminal residue" evidence="2">
    <location>
        <position position="129"/>
    </location>
</feature>
<reference evidence="2 3" key="1">
    <citation type="submission" date="2020-02" db="EMBL/GenBank/DDBJ databases">
        <title>Bird 10,000 Genomes (B10K) Project - Family phase.</title>
        <authorList>
            <person name="Zhang G."/>
        </authorList>
    </citation>
    <scope>NUCLEOTIDE SEQUENCE [LARGE SCALE GENOMIC DNA]</scope>
    <source>
        <strain evidence="2">B10K-IZ-033-81</strain>
        <tissue evidence="2">Muscle</tissue>
    </source>
</reference>
<evidence type="ECO:0000313" key="3">
    <source>
        <dbReference type="Proteomes" id="UP000572837"/>
    </source>
</evidence>
<name>A0A7L4JHY2_9PASS</name>
<dbReference type="Pfam" id="PF00078">
    <property type="entry name" value="RVT_1"/>
    <property type="match status" value="1"/>
</dbReference>
<protein>
    <submittedName>
        <fullName evidence="2">PO21 protein</fullName>
    </submittedName>
</protein>
<accession>A0A7L4JHY2</accession>
<gene>
    <name evidence="2" type="primary">Po21</name>
    <name evidence="2" type="ORF">PORRUF_R15045</name>
</gene>
<organism evidence="2 3">
    <name type="scientific">Pomatorhinus ruficollis</name>
    <name type="common">streak-breasted scimitar babbler</name>
    <dbReference type="NCBI Taxonomy" id="932028"/>
    <lineage>
        <taxon>Eukaryota</taxon>
        <taxon>Metazoa</taxon>
        <taxon>Chordata</taxon>
        <taxon>Craniata</taxon>
        <taxon>Vertebrata</taxon>
        <taxon>Euteleostomi</taxon>
        <taxon>Archelosauria</taxon>
        <taxon>Archosauria</taxon>
        <taxon>Dinosauria</taxon>
        <taxon>Saurischia</taxon>
        <taxon>Theropoda</taxon>
        <taxon>Coelurosauria</taxon>
        <taxon>Aves</taxon>
        <taxon>Neognathae</taxon>
        <taxon>Neoaves</taxon>
        <taxon>Telluraves</taxon>
        <taxon>Australaves</taxon>
        <taxon>Passeriformes</taxon>
        <taxon>Sylvioidea</taxon>
        <taxon>Timaliidae</taxon>
        <taxon>Pomatorhinus</taxon>
    </lineage>
</organism>